<dbReference type="Proteomes" id="UP000253834">
    <property type="component" value="Chromosome"/>
</dbReference>
<dbReference type="Pfam" id="PF04740">
    <property type="entry name" value="LXG"/>
    <property type="match status" value="1"/>
</dbReference>
<dbReference type="RefSeq" id="WP_114897175.1">
    <property type="nucleotide sequence ID" value="NZ_CP022674.1"/>
</dbReference>
<evidence type="ECO:0000313" key="4">
    <source>
        <dbReference type="Proteomes" id="UP000253834"/>
    </source>
</evidence>
<dbReference type="AlphaFoldDB" id="A0AA86I9R4"/>
<organism evidence="3 4">
    <name type="scientific">Priestia megaterium</name>
    <name type="common">Bacillus megaterium</name>
    <dbReference type="NCBI Taxonomy" id="1404"/>
    <lineage>
        <taxon>Bacteria</taxon>
        <taxon>Bacillati</taxon>
        <taxon>Bacillota</taxon>
        <taxon>Bacilli</taxon>
        <taxon>Bacillales</taxon>
        <taxon>Bacillaceae</taxon>
        <taxon>Priestia</taxon>
    </lineage>
</organism>
<evidence type="ECO:0000256" key="1">
    <source>
        <dbReference type="ARBA" id="ARBA00034117"/>
    </source>
</evidence>
<comment type="similarity">
    <text evidence="1">In the N-terminal section; belongs to the LXG family.</text>
</comment>
<sequence>MAKVLDAHAFREAILNTKRNIAVQQKMVSQIGKSVDGIIALDSSLKGEGGEKIRQFYQECHKPFLMFYSLFLTKYMTTLTTIDTAIDEVDGSKDALIHESYLENDLTKGLSDAQQSTVNLTDETNKIIGQIQDLISVSSLDDSEVVSGFNDAKKQLSDLVQKINEFDATQSQSLESISKDIQTMEQHVESVQGMLSNGARTLDVYQNGFVKTTPQWRTMNKRNTDYVNFAREYPVVFQRITVESQYRNMYDLYNVNRSNSSSTYVQSNLGDAYKDVAIGGIANYQQVPSSLSQVTNKQNVSKSADEKKKVREDAFGSDGVGNMSAELSNKKNTLDINLKGSVVNTEHMDDVPSYVSQQFLAGEMEVSLPYSVTAVSDKILYGQLIGGKGSAVFSKSSFSHEKSPASLDITEGVAEFNAGYEDYGVSAGAEASIAKVEVKVEPLNWFGYEPLEEWLGIEYDPYIGVDVLIGSASIEGSLKPEEIGVQASLGIGGGVKVGFQKDE</sequence>
<feature type="domain" description="LXG" evidence="2">
    <location>
        <begin position="1"/>
        <end position="236"/>
    </location>
</feature>
<evidence type="ECO:0000313" key="3">
    <source>
        <dbReference type="EMBL" id="AXI32394.1"/>
    </source>
</evidence>
<evidence type="ECO:0000259" key="2">
    <source>
        <dbReference type="PROSITE" id="PS51756"/>
    </source>
</evidence>
<protein>
    <recommendedName>
        <fullName evidence="2">LXG domain-containing protein</fullName>
    </recommendedName>
</protein>
<dbReference type="PROSITE" id="PS51756">
    <property type="entry name" value="LXG"/>
    <property type="match status" value="1"/>
</dbReference>
<gene>
    <name evidence="3" type="ORF">CIB87_26630</name>
</gene>
<dbReference type="EMBL" id="CP022674">
    <property type="protein sequence ID" value="AXI32394.1"/>
    <property type="molecule type" value="Genomic_DNA"/>
</dbReference>
<dbReference type="InterPro" id="IPR006829">
    <property type="entry name" value="LXG_dom"/>
</dbReference>
<proteinExistence type="inferred from homology"/>
<name>A0AA86I9R4_PRIMG</name>
<reference evidence="3 4" key="1">
    <citation type="submission" date="2017-07" db="EMBL/GenBank/DDBJ databases">
        <title>Isolation and development of strain Bacillus megaterium SR7 for enhanced growth and metabolite production under supercritical carbon dioxide.</title>
        <authorList>
            <person name="Freedman A.J.E."/>
            <person name="Peet K.C."/>
            <person name="Boock J.T."/>
            <person name="Penn K."/>
            <person name="Prather K.L.J."/>
            <person name="Thompson J.R."/>
        </authorList>
    </citation>
    <scope>NUCLEOTIDE SEQUENCE [LARGE SCALE GENOMIC DNA]</scope>
    <source>
        <strain evidence="3 4">SR7</strain>
    </source>
</reference>
<accession>A0AA86I9R4</accession>